<dbReference type="SUPFAM" id="SSF52540">
    <property type="entry name" value="P-loop containing nucleoside triphosphate hydrolases"/>
    <property type="match status" value="1"/>
</dbReference>
<gene>
    <name evidence="1" type="ORF">BN1047_00985</name>
</gene>
<accession>A0AAV2WGS9</accession>
<evidence type="ECO:0000313" key="2">
    <source>
        <dbReference type="Proteomes" id="UP000028864"/>
    </source>
</evidence>
<name>A0AAV2WGS9_MYCNE</name>
<dbReference type="EMBL" id="LK021337">
    <property type="protein sequence ID" value="CDQ43123.1"/>
    <property type="molecule type" value="Genomic_DNA"/>
</dbReference>
<protein>
    <recommendedName>
        <fullName evidence="3">ATP-binding protein</fullName>
    </recommendedName>
</protein>
<proteinExistence type="predicted"/>
<dbReference type="Proteomes" id="UP000028864">
    <property type="component" value="Unassembled WGS sequence"/>
</dbReference>
<evidence type="ECO:0008006" key="3">
    <source>
        <dbReference type="Google" id="ProtNLM"/>
    </source>
</evidence>
<reference evidence="1" key="1">
    <citation type="submission" date="2014-05" db="EMBL/GenBank/DDBJ databases">
        <authorList>
            <person name="Urmite Genomes"/>
        </authorList>
    </citation>
    <scope>NUCLEOTIDE SEQUENCE</scope>
    <source>
        <strain evidence="1">DSM 44074</strain>
    </source>
</reference>
<reference evidence="1" key="2">
    <citation type="submission" date="2015-09" db="EMBL/GenBank/DDBJ databases">
        <title>Draft genome sequence of Mycobacterium neoaurum DSM 44074.</title>
        <authorList>
            <person name="Croce O."/>
            <person name="Robert C."/>
            <person name="Raoult D."/>
            <person name="Drancourt M."/>
        </authorList>
    </citation>
    <scope>NUCLEOTIDE SEQUENCE</scope>
    <source>
        <strain evidence="1">DSM 44074</strain>
    </source>
</reference>
<organism evidence="1 2">
    <name type="scientific">Mycolicibacterium neoaurum</name>
    <name type="common">Mycobacterium neoaurum</name>
    <dbReference type="NCBI Taxonomy" id="1795"/>
    <lineage>
        <taxon>Bacteria</taxon>
        <taxon>Bacillati</taxon>
        <taxon>Actinomycetota</taxon>
        <taxon>Actinomycetes</taxon>
        <taxon>Mycobacteriales</taxon>
        <taxon>Mycobacteriaceae</taxon>
        <taxon>Mycolicibacterium</taxon>
    </lineage>
</organism>
<dbReference type="AlphaFoldDB" id="A0AAV2WGS9"/>
<sequence length="435" mass="47887">MGADVGSPSYVNRGRLDERFKNALASRRHIAIHGGSKQGKSWLREKGLADPETIILQCVPGSTPESLIREALGRLGVEAKLKRTTTQEFEGKLDFSGAAELGKILAKAKAEGTVSGSAGRGSETEYEPIGKSPADLSWVSTTIAASGKRLVLEDFHYLDERVQKDLSFLLKAMGEYGLYVIVVGVWPKDHLLTYYNGDLEGRVEDIHLTWSDEELAKVVRQGCNALRIRIPEGVIDELVREASGSVGLVQRLAEQLCRAEGIEETTSGWSGTPTIGSRETLDIAKRAVAEQMEGRFQTFADNFVRGMRRLPEGLEVYKYLLQAASDASDHDLSEGIDSAALLASIDEHGGHAIRLSDLTQALDRIDRLQVKIEVRPSVLTYSKASRKLFLADRAFLFFRRNGEPRWPWMAGEPEITNDLSDGNPLVIDDFEDGSA</sequence>
<dbReference type="InterPro" id="IPR027417">
    <property type="entry name" value="P-loop_NTPase"/>
</dbReference>
<evidence type="ECO:0000313" key="1">
    <source>
        <dbReference type="EMBL" id="CDQ43123.1"/>
    </source>
</evidence>